<evidence type="ECO:0000256" key="2">
    <source>
        <dbReference type="ARBA" id="ARBA00022475"/>
    </source>
</evidence>
<dbReference type="GO" id="GO:0005886">
    <property type="term" value="C:plasma membrane"/>
    <property type="evidence" value="ECO:0007669"/>
    <property type="project" value="UniProtKB-SubCell"/>
</dbReference>
<dbReference type="RefSeq" id="WP_012522545.1">
    <property type="nucleotide sequence ID" value="NC_011144.1"/>
</dbReference>
<keyword evidence="9" id="KW-1185">Reference proteome</keyword>
<keyword evidence="5 6" id="KW-0472">Membrane</keyword>
<evidence type="ECO:0000313" key="9">
    <source>
        <dbReference type="Proteomes" id="UP000001868"/>
    </source>
</evidence>
<dbReference type="PANTHER" id="PTHR42920:SF5">
    <property type="entry name" value="EAMA DOMAIN-CONTAINING PROTEIN"/>
    <property type="match status" value="1"/>
</dbReference>
<evidence type="ECO:0000256" key="3">
    <source>
        <dbReference type="ARBA" id="ARBA00022692"/>
    </source>
</evidence>
<dbReference type="Proteomes" id="UP000001868">
    <property type="component" value="Chromosome"/>
</dbReference>
<evidence type="ECO:0000256" key="4">
    <source>
        <dbReference type="ARBA" id="ARBA00022989"/>
    </source>
</evidence>
<evidence type="ECO:0000256" key="6">
    <source>
        <dbReference type="SAM" id="Phobius"/>
    </source>
</evidence>
<keyword evidence="3 6" id="KW-0812">Transmembrane</keyword>
<feature type="transmembrane region" description="Helical" evidence="6">
    <location>
        <begin position="119"/>
        <end position="139"/>
    </location>
</feature>
<dbReference type="Pfam" id="PF00892">
    <property type="entry name" value="EamA"/>
    <property type="match status" value="1"/>
</dbReference>
<dbReference type="KEGG" id="pzu:PHZ_c1992"/>
<reference evidence="8 9" key="1">
    <citation type="journal article" date="2008" name="BMC Genomics">
        <title>Complete genome of Phenylobacterium zucineum - a novel facultative intracellular bacterium isolated from human erythroleukemia cell line K562.</title>
        <authorList>
            <person name="Luo Y."/>
            <person name="Xu X."/>
            <person name="Ding Z."/>
            <person name="Liu Z."/>
            <person name="Zhang B."/>
            <person name="Yan Z."/>
            <person name="Sun J."/>
            <person name="Hu S."/>
            <person name="Hu X."/>
        </authorList>
    </citation>
    <scope>NUCLEOTIDE SEQUENCE [LARGE SCALE GENOMIC DNA]</scope>
    <source>
        <strain evidence="8 9">HLK1</strain>
    </source>
</reference>
<evidence type="ECO:0000259" key="7">
    <source>
        <dbReference type="Pfam" id="PF00892"/>
    </source>
</evidence>
<feature type="transmembrane region" description="Helical" evidence="6">
    <location>
        <begin position="145"/>
        <end position="163"/>
    </location>
</feature>
<name>B4RDL3_PHEZH</name>
<feature type="transmembrane region" description="Helical" evidence="6">
    <location>
        <begin position="260"/>
        <end position="280"/>
    </location>
</feature>
<feature type="transmembrane region" description="Helical" evidence="6">
    <location>
        <begin position="175"/>
        <end position="192"/>
    </location>
</feature>
<dbReference type="InterPro" id="IPR037185">
    <property type="entry name" value="EmrE-like"/>
</dbReference>
<accession>B4RDL3</accession>
<dbReference type="eggNOG" id="COG5006">
    <property type="taxonomic scope" value="Bacteria"/>
</dbReference>
<dbReference type="InterPro" id="IPR000620">
    <property type="entry name" value="EamA_dom"/>
</dbReference>
<comment type="subcellular location">
    <subcellularLocation>
        <location evidence="1">Cell membrane</location>
        <topology evidence="1">Multi-pass membrane protein</topology>
    </subcellularLocation>
</comment>
<keyword evidence="2" id="KW-1003">Cell membrane</keyword>
<protein>
    <submittedName>
        <fullName evidence="8">Integral membrane protein</fullName>
    </submittedName>
</protein>
<feature type="transmembrane region" description="Helical" evidence="6">
    <location>
        <begin position="234"/>
        <end position="254"/>
    </location>
</feature>
<gene>
    <name evidence="8" type="ordered locus">PHZ_c1992</name>
</gene>
<feature type="transmembrane region" description="Helical" evidence="6">
    <location>
        <begin position="198"/>
        <end position="222"/>
    </location>
</feature>
<dbReference type="HOGENOM" id="CLU_057295_0_1_5"/>
<organism evidence="8 9">
    <name type="scientific">Phenylobacterium zucineum (strain HLK1)</name>
    <dbReference type="NCBI Taxonomy" id="450851"/>
    <lineage>
        <taxon>Bacteria</taxon>
        <taxon>Pseudomonadati</taxon>
        <taxon>Pseudomonadota</taxon>
        <taxon>Alphaproteobacteria</taxon>
        <taxon>Caulobacterales</taxon>
        <taxon>Caulobacteraceae</taxon>
        <taxon>Phenylobacterium</taxon>
    </lineage>
</organism>
<dbReference type="PANTHER" id="PTHR42920">
    <property type="entry name" value="OS03G0707200 PROTEIN-RELATED"/>
    <property type="match status" value="1"/>
</dbReference>
<proteinExistence type="predicted"/>
<dbReference type="EMBL" id="CP000747">
    <property type="protein sequence ID" value="ACG78403.1"/>
    <property type="molecule type" value="Genomic_DNA"/>
</dbReference>
<dbReference type="AlphaFoldDB" id="B4RDL3"/>
<evidence type="ECO:0000256" key="5">
    <source>
        <dbReference type="ARBA" id="ARBA00023136"/>
    </source>
</evidence>
<feature type="domain" description="EamA" evidence="7">
    <location>
        <begin position="144"/>
        <end position="274"/>
    </location>
</feature>
<dbReference type="STRING" id="450851.PHZ_c1992"/>
<dbReference type="SUPFAM" id="SSF103481">
    <property type="entry name" value="Multidrug resistance efflux transporter EmrE"/>
    <property type="match status" value="2"/>
</dbReference>
<keyword evidence="4 6" id="KW-1133">Transmembrane helix</keyword>
<sequence length="295" mass="30196">MSGGASALPAAAVAVGLISQNLGAALAKNLFPIVGVEGAVAMRIAFSAILLGVLLRPWRGLSIRDVWPDLLLYGAALGVMNLCIYQAFKLIPIGVAVAIEVLGPLAVVLAATRRLADHVWTLLAAAGLYLLLRDAWSGAALDPRGVAFALAAAGCWALYIVFGKRVSGRLSGGRAVAIGMIVATMLTAPLAVPRVDAAMFLPATLALGVAVAVLSSALPYLLEMFALRRLPSRVFGLLVSSAPAVAAVAGFLVLRETLSVTQWLAVGCVAIASAGAATWVRRDQPGTAVEGGPDA</sequence>
<evidence type="ECO:0000313" key="8">
    <source>
        <dbReference type="EMBL" id="ACG78403.1"/>
    </source>
</evidence>
<feature type="transmembrane region" description="Helical" evidence="6">
    <location>
        <begin position="94"/>
        <end position="112"/>
    </location>
</feature>
<evidence type="ECO:0000256" key="1">
    <source>
        <dbReference type="ARBA" id="ARBA00004651"/>
    </source>
</evidence>
<dbReference type="InterPro" id="IPR051258">
    <property type="entry name" value="Diverse_Substrate_Transporter"/>
</dbReference>
<feature type="transmembrane region" description="Helical" evidence="6">
    <location>
        <begin position="39"/>
        <end position="58"/>
    </location>
</feature>